<protein>
    <submittedName>
        <fullName evidence="1">Uncharacterized protein</fullName>
    </submittedName>
</protein>
<organism evidence="1 2">
    <name type="scientific">Nelumbo nucifera</name>
    <name type="common">Sacred lotus</name>
    <dbReference type="NCBI Taxonomy" id="4432"/>
    <lineage>
        <taxon>Eukaryota</taxon>
        <taxon>Viridiplantae</taxon>
        <taxon>Streptophyta</taxon>
        <taxon>Embryophyta</taxon>
        <taxon>Tracheophyta</taxon>
        <taxon>Spermatophyta</taxon>
        <taxon>Magnoliopsida</taxon>
        <taxon>Proteales</taxon>
        <taxon>Nelumbonaceae</taxon>
        <taxon>Nelumbo</taxon>
    </lineage>
</organism>
<dbReference type="Proteomes" id="UP000607653">
    <property type="component" value="Unassembled WGS sequence"/>
</dbReference>
<proteinExistence type="predicted"/>
<dbReference type="EMBL" id="DUZY01000005">
    <property type="protein sequence ID" value="DAD40030.1"/>
    <property type="molecule type" value="Genomic_DNA"/>
</dbReference>
<gene>
    <name evidence="1" type="ORF">HUJ06_014353</name>
</gene>
<comment type="caution">
    <text evidence="1">The sequence shown here is derived from an EMBL/GenBank/DDBJ whole genome shotgun (WGS) entry which is preliminary data.</text>
</comment>
<keyword evidence="2" id="KW-1185">Reference proteome</keyword>
<name>A0A822Z5Z7_NELNU</name>
<dbReference type="AlphaFoldDB" id="A0A822Z5Z7"/>
<accession>A0A822Z5Z7</accession>
<evidence type="ECO:0000313" key="2">
    <source>
        <dbReference type="Proteomes" id="UP000607653"/>
    </source>
</evidence>
<reference evidence="1 2" key="1">
    <citation type="journal article" date="2020" name="Mol. Biol. Evol.">
        <title>Distinct Expression and Methylation Patterns for Genes with Different Fates following a Single Whole-Genome Duplication in Flowering Plants.</title>
        <authorList>
            <person name="Shi T."/>
            <person name="Rahmani R.S."/>
            <person name="Gugger P.F."/>
            <person name="Wang M."/>
            <person name="Li H."/>
            <person name="Zhang Y."/>
            <person name="Li Z."/>
            <person name="Wang Q."/>
            <person name="Van de Peer Y."/>
            <person name="Marchal K."/>
            <person name="Chen J."/>
        </authorList>
    </citation>
    <scope>NUCLEOTIDE SEQUENCE [LARGE SCALE GENOMIC DNA]</scope>
    <source>
        <tissue evidence="1">Leaf</tissue>
    </source>
</reference>
<evidence type="ECO:0000313" key="1">
    <source>
        <dbReference type="EMBL" id="DAD40030.1"/>
    </source>
</evidence>
<sequence>MAEEAEEFNLVFSSKSVMQDTSDQTPDDDTRFFNENHCFLVWLHLHFFHFVNLQPNSLRNLPPLLLGSTLIFFFSALVRELLLEVRQSCNDDDYKIEDDKEIRTSQSSLERDRSIDEGASKSPYGNCFWPTSTEMNWPLLHKLKMVKEDFWK</sequence>